<dbReference type="InterPro" id="IPR019734">
    <property type="entry name" value="TPR_rpt"/>
</dbReference>
<dbReference type="Gene3D" id="1.25.40.10">
    <property type="entry name" value="Tetratricopeptide repeat domain"/>
    <property type="match status" value="2"/>
</dbReference>
<dbReference type="eggNOG" id="COG0457">
    <property type="taxonomic scope" value="Bacteria"/>
</dbReference>
<sequence length="478" mass="53450">MTDSVPLRIFLASPGDLGEERAIVESCVKEYSARSNGENSENFEVVGWEQVRGTARRPQEAINELIHESHFLIVLFKELWGSEPGSPWGYTSGTEEELFTGLLELGQADQPMRDVWVAFVKHPSPAPQVVALQSQMAQSHSVMYESIVNSRDLKDKLTKRLEGWSESAEFKAPRNIDLLSSSGKDVLKAARLRLKGEKLIELGQTSAGRDALKEAAILGGPVEQLAYAKFLTRQGDLEEASALTETAIGHFISDTFPLYSPLAAEAFADKAGILRRQGRDVDAIGRLEHALTLLHEHDPYTENARCRILDFLGHAYRKTGKLILAREYFQKAFDYRQKTEKDLEKFQSLINLARIELEDDNVEVADEYMDQVIEGLQQTPPTALHANGHALAAEIRLRQGRASEGISYAQRALSLNRQLSNKYGEAISLYILAECYREAGKESEAKKYAHECLELNQLMENEFGSQQAQGVIDRLGIQ</sequence>
<dbReference type="AlphaFoldDB" id="A0A097IGH1"/>
<dbReference type="EMBL" id="CP006764">
    <property type="protein sequence ID" value="AIT61248.1"/>
    <property type="molecule type" value="Genomic_DNA"/>
</dbReference>
<dbReference type="SUPFAM" id="SSF48452">
    <property type="entry name" value="TPR-like"/>
    <property type="match status" value="1"/>
</dbReference>
<dbReference type="SMART" id="SM00028">
    <property type="entry name" value="TPR"/>
    <property type="match status" value="4"/>
</dbReference>
<dbReference type="KEGG" id="cdo:CDOO_08210"/>
<proteinExistence type="predicted"/>
<reference evidence="1 2" key="1">
    <citation type="submission" date="2013-09" db="EMBL/GenBank/DDBJ databases">
        <title>Complete genome sequence of Corynebacterium doosanense CAU 212(T) (=DSM 45436(T)), isolated from activated sludge.</title>
        <authorList>
            <person name="Schaffert L."/>
            <person name="Albersmeier A."/>
            <person name="Kalinowski J."/>
            <person name="Ruckert C."/>
        </authorList>
    </citation>
    <scope>NUCLEOTIDE SEQUENCE [LARGE SCALE GENOMIC DNA]</scope>
    <source>
        <strain evidence="1 2">CAU 212</strain>
    </source>
</reference>
<dbReference type="OrthoDB" id="3691954at2"/>
<dbReference type="RefSeq" id="WP_026159518.1">
    <property type="nucleotide sequence ID" value="NZ_AQUX01000030.1"/>
</dbReference>
<dbReference type="HOGENOM" id="CLU_572144_0_0_11"/>
<dbReference type="Pfam" id="PF13424">
    <property type="entry name" value="TPR_12"/>
    <property type="match status" value="2"/>
</dbReference>
<name>A0A097IGH1_9CORY</name>
<evidence type="ECO:0000313" key="2">
    <source>
        <dbReference type="Proteomes" id="UP000029914"/>
    </source>
</evidence>
<keyword evidence="2" id="KW-1185">Reference proteome</keyword>
<gene>
    <name evidence="1" type="ORF">CDOO_08210</name>
</gene>
<accession>A0A097IGH1</accession>
<evidence type="ECO:0000313" key="1">
    <source>
        <dbReference type="EMBL" id="AIT61248.1"/>
    </source>
</evidence>
<dbReference type="Proteomes" id="UP000029914">
    <property type="component" value="Chromosome"/>
</dbReference>
<organism evidence="1 2">
    <name type="scientific">Corynebacterium doosanense CAU 212 = DSM 45436</name>
    <dbReference type="NCBI Taxonomy" id="558173"/>
    <lineage>
        <taxon>Bacteria</taxon>
        <taxon>Bacillati</taxon>
        <taxon>Actinomycetota</taxon>
        <taxon>Actinomycetes</taxon>
        <taxon>Mycobacteriales</taxon>
        <taxon>Corynebacteriaceae</taxon>
        <taxon>Corynebacterium</taxon>
    </lineage>
</organism>
<protein>
    <submittedName>
        <fullName evidence="1">Uncharacterized protein</fullName>
    </submittedName>
</protein>
<dbReference type="InterPro" id="IPR011990">
    <property type="entry name" value="TPR-like_helical_dom_sf"/>
</dbReference>